<accession>A0A167NKK8</accession>
<sequence>MCGITGDAGLAVKNRATGEVYHPTATSQGNKNTDAGNADVAVDDASHEDLSALAAKLDTLGLEPAAAAAAAPAPADTAGPIPLRAIRASGPPLSDVQFCPGARIVSHTSTWYHIACMPESVAATLICTRCYQDLVAPTALAGDWTAILAAEESKVLWPQAVVAGDTYELRSETVGRIATSKAGHDDWQGFIEASFTRLQLPECTGEAVQSDSISWHIARGSLRSAPVCATCYQDHLATTPFAEHFRTYHPRLDNHLLRRGVGHDLYESRALLQGQVYLMLDKKTWAAYK</sequence>
<evidence type="ECO:0000313" key="1">
    <source>
        <dbReference type="EMBL" id="OAA55653.1"/>
    </source>
</evidence>
<organism evidence="1 2">
    <name type="scientific">Cordyceps fumosorosea (strain ARSEF 2679)</name>
    <name type="common">Isaria fumosorosea</name>
    <dbReference type="NCBI Taxonomy" id="1081104"/>
    <lineage>
        <taxon>Eukaryota</taxon>
        <taxon>Fungi</taxon>
        <taxon>Dikarya</taxon>
        <taxon>Ascomycota</taxon>
        <taxon>Pezizomycotina</taxon>
        <taxon>Sordariomycetes</taxon>
        <taxon>Hypocreomycetidae</taxon>
        <taxon>Hypocreales</taxon>
        <taxon>Cordycipitaceae</taxon>
        <taxon>Cordyceps</taxon>
    </lineage>
</organism>
<dbReference type="STRING" id="1081104.A0A167NKK8"/>
<dbReference type="EMBL" id="AZHB01000024">
    <property type="protein sequence ID" value="OAA55653.1"/>
    <property type="molecule type" value="Genomic_DNA"/>
</dbReference>
<dbReference type="GeneID" id="30024050"/>
<reference evidence="1 2" key="1">
    <citation type="journal article" date="2016" name="Genome Biol. Evol.">
        <title>Divergent and convergent evolution of fungal pathogenicity.</title>
        <authorList>
            <person name="Shang Y."/>
            <person name="Xiao G."/>
            <person name="Zheng P."/>
            <person name="Cen K."/>
            <person name="Zhan S."/>
            <person name="Wang C."/>
        </authorList>
    </citation>
    <scope>NUCLEOTIDE SEQUENCE [LARGE SCALE GENOMIC DNA]</scope>
    <source>
        <strain evidence="1 2">ARSEF 2679</strain>
    </source>
</reference>
<proteinExistence type="predicted"/>
<comment type="caution">
    <text evidence="1">The sequence shown here is derived from an EMBL/GenBank/DDBJ whole genome shotgun (WGS) entry which is preliminary data.</text>
</comment>
<dbReference type="OrthoDB" id="5324692at2759"/>
<evidence type="ECO:0000313" key="2">
    <source>
        <dbReference type="Proteomes" id="UP000076744"/>
    </source>
</evidence>
<dbReference type="AlphaFoldDB" id="A0A167NKK8"/>
<protein>
    <submittedName>
        <fullName evidence="1">Uncharacterized protein</fullName>
    </submittedName>
</protein>
<keyword evidence="2" id="KW-1185">Reference proteome</keyword>
<name>A0A167NKK8_CORFA</name>
<dbReference type="RefSeq" id="XP_018701377.1">
    <property type="nucleotide sequence ID" value="XM_018851361.1"/>
</dbReference>
<dbReference type="Proteomes" id="UP000076744">
    <property type="component" value="Unassembled WGS sequence"/>
</dbReference>
<gene>
    <name evidence="1" type="ORF">ISF_07758</name>
</gene>